<name>A7S8R0_NEMVE</name>
<dbReference type="Proteomes" id="UP000001593">
    <property type="component" value="Unassembled WGS sequence"/>
</dbReference>
<proteinExistence type="predicted"/>
<protein>
    <submittedName>
        <fullName evidence="1">Uncharacterized protein</fullName>
    </submittedName>
</protein>
<keyword evidence="2" id="KW-1185">Reference proteome</keyword>
<dbReference type="AlphaFoldDB" id="A7S8R0"/>
<sequence length="331" mass="38172">MARENTDSLLFLVRKGHDYIDCKDGVRTLHDNGHKQVIKKFEESDESAFFKETRSKDRKRGRQLLSLALEHQPNSRDVRRLTRAAWSRRDRSIDTPCSEEPRQNACVKPVLHMSVASGYFVQRNVDYVKKCFKGDKSDTEETNSLPRIVKHTKGVCFSRRAKDSVKKESRNCSSIEERKAIENSTVDLCPEISRGPCSTRPDFRIERFLDLTIKPESSRSMVLLEKYTQFKGFDPREEQIVSWTSKQNRLSASSFNLQSSINNGLNSKDSGDSADYLKCDLENIDAKSDSYLLRRRNQPVKKHDVTKRSMSCVTLKEQPTRIDVFMPSQFS</sequence>
<dbReference type="InParanoid" id="A7S8R0"/>
<dbReference type="HOGENOM" id="CLU_840213_0_0_1"/>
<evidence type="ECO:0000313" key="2">
    <source>
        <dbReference type="Proteomes" id="UP000001593"/>
    </source>
</evidence>
<evidence type="ECO:0000313" key="1">
    <source>
        <dbReference type="EMBL" id="EDO39868.1"/>
    </source>
</evidence>
<organism evidence="1 2">
    <name type="scientific">Nematostella vectensis</name>
    <name type="common">Starlet sea anemone</name>
    <dbReference type="NCBI Taxonomy" id="45351"/>
    <lineage>
        <taxon>Eukaryota</taxon>
        <taxon>Metazoa</taxon>
        <taxon>Cnidaria</taxon>
        <taxon>Anthozoa</taxon>
        <taxon>Hexacorallia</taxon>
        <taxon>Actiniaria</taxon>
        <taxon>Edwardsiidae</taxon>
        <taxon>Nematostella</taxon>
    </lineage>
</organism>
<accession>A7S8R0</accession>
<reference evidence="1 2" key="1">
    <citation type="journal article" date="2007" name="Science">
        <title>Sea anemone genome reveals ancestral eumetazoan gene repertoire and genomic organization.</title>
        <authorList>
            <person name="Putnam N.H."/>
            <person name="Srivastava M."/>
            <person name="Hellsten U."/>
            <person name="Dirks B."/>
            <person name="Chapman J."/>
            <person name="Salamov A."/>
            <person name="Terry A."/>
            <person name="Shapiro H."/>
            <person name="Lindquist E."/>
            <person name="Kapitonov V.V."/>
            <person name="Jurka J."/>
            <person name="Genikhovich G."/>
            <person name="Grigoriev I.V."/>
            <person name="Lucas S.M."/>
            <person name="Steele R.E."/>
            <person name="Finnerty J.R."/>
            <person name="Technau U."/>
            <person name="Martindale M.Q."/>
            <person name="Rokhsar D.S."/>
        </authorList>
    </citation>
    <scope>NUCLEOTIDE SEQUENCE [LARGE SCALE GENOMIC DNA]</scope>
    <source>
        <strain evidence="2">CH2 X CH6</strain>
    </source>
</reference>
<gene>
    <name evidence="1" type="ORF">NEMVEDRAFT_v1g243618</name>
</gene>
<dbReference type="EMBL" id="DS469599">
    <property type="protein sequence ID" value="EDO39868.1"/>
    <property type="molecule type" value="Genomic_DNA"/>
</dbReference>